<keyword evidence="6" id="KW-1185">Reference proteome</keyword>
<evidence type="ECO:0000259" key="4">
    <source>
        <dbReference type="PROSITE" id="PS01124"/>
    </source>
</evidence>
<feature type="domain" description="HTH araC/xylS-type" evidence="4">
    <location>
        <begin position="214"/>
        <end position="311"/>
    </location>
</feature>
<dbReference type="InterPro" id="IPR018062">
    <property type="entry name" value="HTH_AraC-typ_CS"/>
</dbReference>
<evidence type="ECO:0000256" key="1">
    <source>
        <dbReference type="ARBA" id="ARBA00023015"/>
    </source>
</evidence>
<keyword evidence="1" id="KW-0805">Transcription regulation</keyword>
<gene>
    <name evidence="5" type="ORF">INR99_02165</name>
</gene>
<dbReference type="PANTHER" id="PTHR43130:SF3">
    <property type="entry name" value="HTH-TYPE TRANSCRIPTIONAL REGULATOR RV1931C"/>
    <property type="match status" value="1"/>
</dbReference>
<dbReference type="SMART" id="SM00342">
    <property type="entry name" value="HTH_ARAC"/>
    <property type="match status" value="1"/>
</dbReference>
<evidence type="ECO:0000256" key="3">
    <source>
        <dbReference type="ARBA" id="ARBA00023163"/>
    </source>
</evidence>
<protein>
    <submittedName>
        <fullName evidence="5">DJ-1/PfpI family protein</fullName>
    </submittedName>
</protein>
<dbReference type="InterPro" id="IPR052158">
    <property type="entry name" value="INH-QAR"/>
</dbReference>
<dbReference type="Proteomes" id="UP000604481">
    <property type="component" value="Unassembled WGS sequence"/>
</dbReference>
<accession>A0A8J7K7J0</accession>
<dbReference type="GO" id="GO:0043565">
    <property type="term" value="F:sequence-specific DNA binding"/>
    <property type="evidence" value="ECO:0007669"/>
    <property type="project" value="InterPro"/>
</dbReference>
<dbReference type="Gene3D" id="3.40.50.880">
    <property type="match status" value="1"/>
</dbReference>
<dbReference type="PROSITE" id="PS01124">
    <property type="entry name" value="HTH_ARAC_FAMILY_2"/>
    <property type="match status" value="1"/>
</dbReference>
<proteinExistence type="predicted"/>
<name>A0A8J7K7J0_9NEIS</name>
<sequence>MTEPRRIVFLLYAQVNVLDVAGPLEVFSQPNRNGFAPQATPYLITLASLEGGMVPTSAGAEFATKRLDELAGPIDTLIIPGGLPSAPAVAKAAARLAPRVRRVCSICTGALILAEAGLLAGRRATTHWDYTARLAAFAGVDVVPDALFVRDDAIWTAAGISAGIDLALALVEEDFGHSVAMRIARQMVVFLKRPGGQSQFSLPLAIQSRDARFAELHAWLRANLHLRLDVALLAERMAMSPRSFARHYLAATGQTPAAALASLRLEAATSRVLAGQTLKQIAQTCGYGDEQALRRAFQRAYGITPQEYRQRFG</sequence>
<dbReference type="SUPFAM" id="SSF52317">
    <property type="entry name" value="Class I glutamine amidotransferase-like"/>
    <property type="match status" value="1"/>
</dbReference>
<dbReference type="Pfam" id="PF12833">
    <property type="entry name" value="HTH_18"/>
    <property type="match status" value="1"/>
</dbReference>
<dbReference type="RefSeq" id="WP_194114644.1">
    <property type="nucleotide sequence ID" value="NZ_JADFUA010000001.1"/>
</dbReference>
<dbReference type="CDD" id="cd03137">
    <property type="entry name" value="GATase1_AraC_1"/>
    <property type="match status" value="1"/>
</dbReference>
<keyword evidence="3" id="KW-0804">Transcription</keyword>
<dbReference type="InterPro" id="IPR009057">
    <property type="entry name" value="Homeodomain-like_sf"/>
</dbReference>
<dbReference type="GO" id="GO:0003700">
    <property type="term" value="F:DNA-binding transcription factor activity"/>
    <property type="evidence" value="ECO:0007669"/>
    <property type="project" value="InterPro"/>
</dbReference>
<dbReference type="PROSITE" id="PS00041">
    <property type="entry name" value="HTH_ARAC_FAMILY_1"/>
    <property type="match status" value="1"/>
</dbReference>
<dbReference type="AlphaFoldDB" id="A0A8J7K7J0"/>
<dbReference type="InterPro" id="IPR002818">
    <property type="entry name" value="DJ-1/PfpI"/>
</dbReference>
<dbReference type="PANTHER" id="PTHR43130">
    <property type="entry name" value="ARAC-FAMILY TRANSCRIPTIONAL REGULATOR"/>
    <property type="match status" value="1"/>
</dbReference>
<dbReference type="SUPFAM" id="SSF46689">
    <property type="entry name" value="Homeodomain-like"/>
    <property type="match status" value="2"/>
</dbReference>
<comment type="caution">
    <text evidence="5">The sequence shown here is derived from an EMBL/GenBank/DDBJ whole genome shotgun (WGS) entry which is preliminary data.</text>
</comment>
<reference evidence="5 6" key="1">
    <citation type="submission" date="2020-10" db="EMBL/GenBank/DDBJ databases">
        <title>The genome sequence of Chitinilyticum litopenaei 4Y14.</title>
        <authorList>
            <person name="Liu Y."/>
        </authorList>
    </citation>
    <scope>NUCLEOTIDE SEQUENCE [LARGE SCALE GENOMIC DNA]</scope>
    <source>
        <strain evidence="5 6">4Y14</strain>
    </source>
</reference>
<dbReference type="InterPro" id="IPR018060">
    <property type="entry name" value="HTH_AraC"/>
</dbReference>
<evidence type="ECO:0000256" key="2">
    <source>
        <dbReference type="ARBA" id="ARBA00023125"/>
    </source>
</evidence>
<dbReference type="Pfam" id="PF01965">
    <property type="entry name" value="DJ-1_PfpI"/>
    <property type="match status" value="1"/>
</dbReference>
<organism evidence="5 6">
    <name type="scientific">Chitinilyticum piscinae</name>
    <dbReference type="NCBI Taxonomy" id="2866724"/>
    <lineage>
        <taxon>Bacteria</taxon>
        <taxon>Pseudomonadati</taxon>
        <taxon>Pseudomonadota</taxon>
        <taxon>Betaproteobacteria</taxon>
        <taxon>Neisseriales</taxon>
        <taxon>Chitinibacteraceae</taxon>
        <taxon>Chitinilyticum</taxon>
    </lineage>
</organism>
<evidence type="ECO:0000313" key="6">
    <source>
        <dbReference type="Proteomes" id="UP000604481"/>
    </source>
</evidence>
<dbReference type="InterPro" id="IPR029062">
    <property type="entry name" value="Class_I_gatase-like"/>
</dbReference>
<evidence type="ECO:0000313" key="5">
    <source>
        <dbReference type="EMBL" id="MBE9608143.1"/>
    </source>
</evidence>
<keyword evidence="2" id="KW-0238">DNA-binding</keyword>
<dbReference type="EMBL" id="JADFUA010000001">
    <property type="protein sequence ID" value="MBE9608143.1"/>
    <property type="molecule type" value="Genomic_DNA"/>
</dbReference>
<dbReference type="Gene3D" id="1.10.10.60">
    <property type="entry name" value="Homeodomain-like"/>
    <property type="match status" value="1"/>
</dbReference>